<dbReference type="PANTHER" id="PTHR24291">
    <property type="entry name" value="CYTOCHROME P450 FAMILY 4"/>
    <property type="match status" value="1"/>
</dbReference>
<dbReference type="OrthoDB" id="1470350at2759"/>
<feature type="binding site" description="axial binding residue" evidence="7">
    <location>
        <position position="487"/>
    </location>
    <ligand>
        <name>heme</name>
        <dbReference type="ChEBI" id="CHEBI:30413"/>
    </ligand>
    <ligandPart>
        <name>Fe</name>
        <dbReference type="ChEBI" id="CHEBI:18248"/>
    </ligandPart>
</feature>
<evidence type="ECO:0000313" key="9">
    <source>
        <dbReference type="Proteomes" id="UP000800200"/>
    </source>
</evidence>
<evidence type="ECO:0000256" key="3">
    <source>
        <dbReference type="ARBA" id="ARBA00022723"/>
    </source>
</evidence>
<evidence type="ECO:0000256" key="6">
    <source>
        <dbReference type="ARBA" id="ARBA00023033"/>
    </source>
</evidence>
<name>A0A6A6EVF4_9PEZI</name>
<dbReference type="Proteomes" id="UP000800200">
    <property type="component" value="Unassembled WGS sequence"/>
</dbReference>
<keyword evidence="4" id="KW-0560">Oxidoreductase</keyword>
<gene>
    <name evidence="8" type="ORF">K469DRAFT_546816</name>
</gene>
<keyword evidence="3 7" id="KW-0479">Metal-binding</keyword>
<reference evidence="8" key="1">
    <citation type="journal article" date="2020" name="Stud. Mycol.">
        <title>101 Dothideomycetes genomes: a test case for predicting lifestyles and emergence of pathogens.</title>
        <authorList>
            <person name="Haridas S."/>
            <person name="Albert R."/>
            <person name="Binder M."/>
            <person name="Bloem J."/>
            <person name="Labutti K."/>
            <person name="Salamov A."/>
            <person name="Andreopoulos B."/>
            <person name="Baker S."/>
            <person name="Barry K."/>
            <person name="Bills G."/>
            <person name="Bluhm B."/>
            <person name="Cannon C."/>
            <person name="Castanera R."/>
            <person name="Culley D."/>
            <person name="Daum C."/>
            <person name="Ezra D."/>
            <person name="Gonzalez J."/>
            <person name="Henrissat B."/>
            <person name="Kuo A."/>
            <person name="Liang C."/>
            <person name="Lipzen A."/>
            <person name="Lutzoni F."/>
            <person name="Magnuson J."/>
            <person name="Mondo S."/>
            <person name="Nolan M."/>
            <person name="Ohm R."/>
            <person name="Pangilinan J."/>
            <person name="Park H.-J."/>
            <person name="Ramirez L."/>
            <person name="Alfaro M."/>
            <person name="Sun H."/>
            <person name="Tritt A."/>
            <person name="Yoshinaga Y."/>
            <person name="Zwiers L.-H."/>
            <person name="Turgeon B."/>
            <person name="Goodwin S."/>
            <person name="Spatafora J."/>
            <person name="Crous P."/>
            <person name="Grigoriev I."/>
        </authorList>
    </citation>
    <scope>NUCLEOTIDE SEQUENCE</scope>
    <source>
        <strain evidence="8">CBS 207.26</strain>
    </source>
</reference>
<dbReference type="PANTHER" id="PTHR24291:SF50">
    <property type="entry name" value="BIFUNCTIONAL ALBAFLAVENONE MONOOXYGENASE_TERPENE SYNTHASE"/>
    <property type="match status" value="1"/>
</dbReference>
<dbReference type="AlphaFoldDB" id="A0A6A6EVF4"/>
<dbReference type="InterPro" id="IPR001128">
    <property type="entry name" value="Cyt_P450"/>
</dbReference>
<evidence type="ECO:0000256" key="1">
    <source>
        <dbReference type="ARBA" id="ARBA00010617"/>
    </source>
</evidence>
<organism evidence="8 9">
    <name type="scientific">Zopfia rhizophila CBS 207.26</name>
    <dbReference type="NCBI Taxonomy" id="1314779"/>
    <lineage>
        <taxon>Eukaryota</taxon>
        <taxon>Fungi</taxon>
        <taxon>Dikarya</taxon>
        <taxon>Ascomycota</taxon>
        <taxon>Pezizomycotina</taxon>
        <taxon>Dothideomycetes</taxon>
        <taxon>Dothideomycetes incertae sedis</taxon>
        <taxon>Zopfiaceae</taxon>
        <taxon>Zopfia</taxon>
    </lineage>
</organism>
<keyword evidence="6" id="KW-0503">Monooxygenase</keyword>
<evidence type="ECO:0000256" key="4">
    <source>
        <dbReference type="ARBA" id="ARBA00023002"/>
    </source>
</evidence>
<protein>
    <submittedName>
        <fullName evidence="8">Cytochrome P450</fullName>
    </submittedName>
</protein>
<sequence length="556" mass="62741">MIGLLLLASVFGYLAWSLVCLELNYKRASSMGIPLVRLPIDPLNILFQVFESHVWNILDRLRVQGYLPKWTKYARRGWYFEDKATSVLKLGKIWALVTPVNIYVQVAEPEAINEVTSKRLDFPRPTKSYELLAVFGPCISNADGDNWARHRKVLAAPFNESIMTYVFSESLKQTQEMLSYWAKGEVKSVAKDTRTLSLNVLAATGFKKSFKFSGSEVAETTSELSYRDALQTILDNCVSLMIFRPKFLNSSWLPESWRHVGKAATAFKQYMVQMLEEEIESLNQGESGSGSLMTSLVRAGDNYVKGSVDKIMGTEGKTKGLSVDEIFGNIFVINFAGHDTTANTLAFNMMLLAANPEVQEWIAEEVVRVTESIEVEQWDYNALFLRLVRCRAVMLEILRLYPPIPALLKSSSPAPQPLHFRGRTIMVPPNIGVTNSILAVHTHPDNYSDPMSFKPSRWISTSPDQSVSLITPKKGTYLPWSDGPQNCPGLKFSQVEFVAVLACLMKAHRIRAVKLGGESDEELRKRIMLVVEDCDFQMLLRMRDPDRVQVRCEKVV</sequence>
<dbReference type="InterPro" id="IPR050196">
    <property type="entry name" value="Cytochrome_P450_Monoox"/>
</dbReference>
<dbReference type="InterPro" id="IPR002401">
    <property type="entry name" value="Cyt_P450_E_grp-I"/>
</dbReference>
<keyword evidence="2 7" id="KW-0349">Heme</keyword>
<dbReference type="SUPFAM" id="SSF48264">
    <property type="entry name" value="Cytochrome P450"/>
    <property type="match status" value="1"/>
</dbReference>
<dbReference type="Gene3D" id="1.10.630.10">
    <property type="entry name" value="Cytochrome P450"/>
    <property type="match status" value="1"/>
</dbReference>
<evidence type="ECO:0000313" key="8">
    <source>
        <dbReference type="EMBL" id="KAF2194758.1"/>
    </source>
</evidence>
<evidence type="ECO:0000256" key="5">
    <source>
        <dbReference type="ARBA" id="ARBA00023004"/>
    </source>
</evidence>
<keyword evidence="5 7" id="KW-0408">Iron</keyword>
<dbReference type="PRINTS" id="PR00385">
    <property type="entry name" value="P450"/>
</dbReference>
<comment type="cofactor">
    <cofactor evidence="7">
        <name>heme</name>
        <dbReference type="ChEBI" id="CHEBI:30413"/>
    </cofactor>
</comment>
<comment type="similarity">
    <text evidence="1">Belongs to the cytochrome P450 family.</text>
</comment>
<evidence type="ECO:0000256" key="7">
    <source>
        <dbReference type="PIRSR" id="PIRSR602401-1"/>
    </source>
</evidence>
<dbReference type="GO" id="GO:0016705">
    <property type="term" value="F:oxidoreductase activity, acting on paired donors, with incorporation or reduction of molecular oxygen"/>
    <property type="evidence" value="ECO:0007669"/>
    <property type="project" value="InterPro"/>
</dbReference>
<evidence type="ECO:0000256" key="2">
    <source>
        <dbReference type="ARBA" id="ARBA00022617"/>
    </source>
</evidence>
<keyword evidence="9" id="KW-1185">Reference proteome</keyword>
<dbReference type="GO" id="GO:0004497">
    <property type="term" value="F:monooxygenase activity"/>
    <property type="evidence" value="ECO:0007669"/>
    <property type="project" value="UniProtKB-KW"/>
</dbReference>
<accession>A0A6A6EVF4</accession>
<dbReference type="EMBL" id="ML994611">
    <property type="protein sequence ID" value="KAF2194758.1"/>
    <property type="molecule type" value="Genomic_DNA"/>
</dbReference>
<dbReference type="GO" id="GO:0020037">
    <property type="term" value="F:heme binding"/>
    <property type="evidence" value="ECO:0007669"/>
    <property type="project" value="InterPro"/>
</dbReference>
<dbReference type="Pfam" id="PF00067">
    <property type="entry name" value="p450"/>
    <property type="match status" value="1"/>
</dbReference>
<dbReference type="GO" id="GO:0005506">
    <property type="term" value="F:iron ion binding"/>
    <property type="evidence" value="ECO:0007669"/>
    <property type="project" value="InterPro"/>
</dbReference>
<dbReference type="PRINTS" id="PR00463">
    <property type="entry name" value="EP450I"/>
</dbReference>
<dbReference type="InterPro" id="IPR036396">
    <property type="entry name" value="Cyt_P450_sf"/>
</dbReference>
<proteinExistence type="inferred from homology"/>
<dbReference type="CDD" id="cd11070">
    <property type="entry name" value="CYP56-like"/>
    <property type="match status" value="1"/>
</dbReference>